<protein>
    <recommendedName>
        <fullName evidence="2">Glycosyl transferase family 1 domain-containing protein</fullName>
    </recommendedName>
</protein>
<dbReference type="Pfam" id="PF00534">
    <property type="entry name" value="Glycos_transf_1"/>
    <property type="match status" value="1"/>
</dbReference>
<evidence type="ECO:0000259" key="2">
    <source>
        <dbReference type="Pfam" id="PF00534"/>
    </source>
</evidence>
<dbReference type="SUPFAM" id="SSF53756">
    <property type="entry name" value="UDP-Glycosyltransferase/glycogen phosphorylase"/>
    <property type="match status" value="1"/>
</dbReference>
<dbReference type="AlphaFoldDB" id="A0AA44Y157"/>
<feature type="region of interest" description="Disordered" evidence="1">
    <location>
        <begin position="1"/>
        <end position="21"/>
    </location>
</feature>
<sequence>MKRRLIKPDSTPALSLGPESSTSKYNRVELRQEPDILLPRRSTYVRNGVSLLSRQGNVHSHGHYFMKVSIAVCGRFHFHNYIEKLDRAGILDTFYYSHKINNSAFSLSRGRAVNIWPKEYAVRAHAKFLKNRFSDLLYPAYHDLWQLGARSKWRPVQLLHVMAHGTSRQLVQKAKREGSIAIGEVVNTHPIYRERILATEEANRGLPRSKTINRQQQRLIEELAMYDYLLAPSSIVRDSLIQQGTPSDIIHVIPYAANVKRFYPLGQRQKPKDRLNILCVGQINLRKGQLYLLEAVKKLNSNFFHVTLIGKVDPQIESLLAPYRHLFTHIPRVDNAELNKHYNSADLFVLPSLEEGLAVVLCEALAAGLPIIATHESGASEIIEHGRSGTIIHAGSAAELANSINEIASFPEKLERFSVEAISAAARTHNWDQYVDKLVEVYADAYTRK</sequence>
<dbReference type="PANTHER" id="PTHR45947:SF3">
    <property type="entry name" value="SULFOQUINOVOSYL TRANSFERASE SQD2"/>
    <property type="match status" value="1"/>
</dbReference>
<accession>A0AA44Y157</accession>
<dbReference type="EMBL" id="PVHK01000100">
    <property type="protein sequence ID" value="PRH41617.1"/>
    <property type="molecule type" value="Genomic_DNA"/>
</dbReference>
<feature type="domain" description="Glycosyl transferase family 1" evidence="2">
    <location>
        <begin position="268"/>
        <end position="421"/>
    </location>
</feature>
<gene>
    <name evidence="3" type="ORF">C6T65_14590</name>
</gene>
<name>A0AA44Y157_BURVI</name>
<dbReference type="CDD" id="cd03801">
    <property type="entry name" value="GT4_PimA-like"/>
    <property type="match status" value="1"/>
</dbReference>
<evidence type="ECO:0000313" key="3">
    <source>
        <dbReference type="EMBL" id="PRH41617.1"/>
    </source>
</evidence>
<evidence type="ECO:0000313" key="4">
    <source>
        <dbReference type="Proteomes" id="UP000237632"/>
    </source>
</evidence>
<dbReference type="InterPro" id="IPR050194">
    <property type="entry name" value="Glycosyltransferase_grp1"/>
</dbReference>
<reference evidence="3 4" key="1">
    <citation type="submission" date="2018-03" db="EMBL/GenBank/DDBJ databases">
        <authorList>
            <person name="Nguyen K."/>
            <person name="Fouts D."/>
            <person name="Sutton G."/>
        </authorList>
    </citation>
    <scope>NUCLEOTIDE SEQUENCE [LARGE SCALE GENOMIC DNA]</scope>
    <source>
        <strain evidence="3 4">AU3578</strain>
    </source>
</reference>
<dbReference type="GO" id="GO:0016757">
    <property type="term" value="F:glycosyltransferase activity"/>
    <property type="evidence" value="ECO:0007669"/>
    <property type="project" value="InterPro"/>
</dbReference>
<dbReference type="PANTHER" id="PTHR45947">
    <property type="entry name" value="SULFOQUINOVOSYL TRANSFERASE SQD2"/>
    <property type="match status" value="1"/>
</dbReference>
<dbReference type="InterPro" id="IPR001296">
    <property type="entry name" value="Glyco_trans_1"/>
</dbReference>
<evidence type="ECO:0000256" key="1">
    <source>
        <dbReference type="SAM" id="MobiDB-lite"/>
    </source>
</evidence>
<dbReference type="Proteomes" id="UP000237632">
    <property type="component" value="Unassembled WGS sequence"/>
</dbReference>
<comment type="caution">
    <text evidence="3">The sequence shown here is derived from an EMBL/GenBank/DDBJ whole genome shotgun (WGS) entry which is preliminary data.</text>
</comment>
<proteinExistence type="predicted"/>
<organism evidence="3 4">
    <name type="scientific">Burkholderia vietnamiensis</name>
    <dbReference type="NCBI Taxonomy" id="60552"/>
    <lineage>
        <taxon>Bacteria</taxon>
        <taxon>Pseudomonadati</taxon>
        <taxon>Pseudomonadota</taxon>
        <taxon>Betaproteobacteria</taxon>
        <taxon>Burkholderiales</taxon>
        <taxon>Burkholderiaceae</taxon>
        <taxon>Burkholderia</taxon>
        <taxon>Burkholderia cepacia complex</taxon>
    </lineage>
</organism>
<dbReference type="Gene3D" id="3.40.50.2000">
    <property type="entry name" value="Glycogen Phosphorylase B"/>
    <property type="match status" value="2"/>
</dbReference>